<dbReference type="GeneID" id="63716080"/>
<dbReference type="RefSeq" id="XP_040655789.1">
    <property type="nucleotide sequence ID" value="XM_040800756.1"/>
</dbReference>
<name>A0A151GH53_DRECN</name>
<accession>A0A151GH53</accession>
<proteinExistence type="predicted"/>
<feature type="transmembrane region" description="Helical" evidence="1">
    <location>
        <begin position="55"/>
        <end position="79"/>
    </location>
</feature>
<dbReference type="PANTHER" id="PTHR37019">
    <property type="entry name" value="CHROMOSOME 1, WHOLE GENOME SHOTGUN SEQUENCE"/>
    <property type="match status" value="1"/>
</dbReference>
<sequence length="157" mass="17409">MTSQRIGFRLPVAYRAFFLLIEPLSALVAAFHHHFRQGRSLELLHASSAPSEVSAGTSVVLSRLAGMYLFLAVNEALVLRSTWDLRVWRTVLLALLVADLARLYSLRPLGSAIYYDVLAWSAADWGDVPFVYAGAALRVCFLAGIGLDVSKRSRMQR</sequence>
<feature type="transmembrane region" description="Helical" evidence="1">
    <location>
        <begin position="91"/>
        <end position="110"/>
    </location>
</feature>
<reference evidence="3 4" key="1">
    <citation type="journal article" date="2016" name="Sci. Rep.">
        <title>Insights into Adaptations to a Near-Obligate Nematode Endoparasitic Lifestyle from the Finished Genome of Drechmeria coniospora.</title>
        <authorList>
            <person name="Zhang L."/>
            <person name="Zhou Z."/>
            <person name="Guo Q."/>
            <person name="Fokkens L."/>
            <person name="Miskei M."/>
            <person name="Pocsi I."/>
            <person name="Zhang W."/>
            <person name="Chen M."/>
            <person name="Wang L."/>
            <person name="Sun Y."/>
            <person name="Donzelli B.G."/>
            <person name="Gibson D.M."/>
            <person name="Nelson D.R."/>
            <person name="Luo J.G."/>
            <person name="Rep M."/>
            <person name="Liu H."/>
            <person name="Yang S."/>
            <person name="Wang J."/>
            <person name="Krasnoff S.B."/>
            <person name="Xu Y."/>
            <person name="Molnar I."/>
            <person name="Lin M."/>
        </authorList>
    </citation>
    <scope>NUCLEOTIDE SEQUENCE [LARGE SCALE GENOMIC DNA]</scope>
    <source>
        <strain evidence="3 4">ARSEF 6962</strain>
    </source>
</reference>
<protein>
    <recommendedName>
        <fullName evidence="2">DUF7704 domain-containing protein</fullName>
    </recommendedName>
</protein>
<keyword evidence="1" id="KW-0812">Transmembrane</keyword>
<comment type="caution">
    <text evidence="3">The sequence shown here is derived from an EMBL/GenBank/DDBJ whole genome shotgun (WGS) entry which is preliminary data.</text>
</comment>
<dbReference type="PANTHER" id="PTHR37019:SF1">
    <property type="entry name" value="EXPERA DOMAIN-CONTAINING PROTEIN"/>
    <property type="match status" value="1"/>
</dbReference>
<dbReference type="Proteomes" id="UP000076580">
    <property type="component" value="Chromosome 02"/>
</dbReference>
<dbReference type="InParanoid" id="A0A151GH53"/>
<evidence type="ECO:0000313" key="3">
    <source>
        <dbReference type="EMBL" id="KYK56437.1"/>
    </source>
</evidence>
<keyword evidence="4" id="KW-1185">Reference proteome</keyword>
<dbReference type="InterPro" id="IPR056121">
    <property type="entry name" value="DUF7704"/>
</dbReference>
<gene>
    <name evidence="3" type="ORF">DCS_03437</name>
</gene>
<dbReference type="EMBL" id="LAYC01000002">
    <property type="protein sequence ID" value="KYK56437.1"/>
    <property type="molecule type" value="Genomic_DNA"/>
</dbReference>
<dbReference type="Pfam" id="PF24803">
    <property type="entry name" value="DUF7704"/>
    <property type="match status" value="1"/>
</dbReference>
<evidence type="ECO:0000313" key="4">
    <source>
        <dbReference type="Proteomes" id="UP000076580"/>
    </source>
</evidence>
<dbReference type="AlphaFoldDB" id="A0A151GH53"/>
<keyword evidence="1" id="KW-1133">Transmembrane helix</keyword>
<organism evidence="3 4">
    <name type="scientific">Drechmeria coniospora</name>
    <name type="common">Nematophagous fungus</name>
    <name type="synonym">Meria coniospora</name>
    <dbReference type="NCBI Taxonomy" id="98403"/>
    <lineage>
        <taxon>Eukaryota</taxon>
        <taxon>Fungi</taxon>
        <taxon>Dikarya</taxon>
        <taxon>Ascomycota</taxon>
        <taxon>Pezizomycotina</taxon>
        <taxon>Sordariomycetes</taxon>
        <taxon>Hypocreomycetidae</taxon>
        <taxon>Hypocreales</taxon>
        <taxon>Ophiocordycipitaceae</taxon>
        <taxon>Drechmeria</taxon>
    </lineage>
</organism>
<feature type="transmembrane region" description="Helical" evidence="1">
    <location>
        <begin position="12"/>
        <end position="35"/>
    </location>
</feature>
<feature type="domain" description="DUF7704" evidence="2">
    <location>
        <begin position="9"/>
        <end position="145"/>
    </location>
</feature>
<feature type="transmembrane region" description="Helical" evidence="1">
    <location>
        <begin position="130"/>
        <end position="149"/>
    </location>
</feature>
<evidence type="ECO:0000256" key="1">
    <source>
        <dbReference type="SAM" id="Phobius"/>
    </source>
</evidence>
<keyword evidence="1" id="KW-0472">Membrane</keyword>
<evidence type="ECO:0000259" key="2">
    <source>
        <dbReference type="Pfam" id="PF24803"/>
    </source>
</evidence>